<accession>A0ABD3NG52</accession>
<comment type="caution">
    <text evidence="2">The sequence shown here is derived from an EMBL/GenBank/DDBJ whole genome shotgun (WGS) entry which is preliminary data.</text>
</comment>
<feature type="region of interest" description="Disordered" evidence="1">
    <location>
        <begin position="172"/>
        <end position="200"/>
    </location>
</feature>
<evidence type="ECO:0000313" key="2">
    <source>
        <dbReference type="EMBL" id="KAL3774868.1"/>
    </source>
</evidence>
<dbReference type="Proteomes" id="UP001530400">
    <property type="component" value="Unassembled WGS sequence"/>
</dbReference>
<organism evidence="2 3">
    <name type="scientific">Cyclotella atomus</name>
    <dbReference type="NCBI Taxonomy" id="382360"/>
    <lineage>
        <taxon>Eukaryota</taxon>
        <taxon>Sar</taxon>
        <taxon>Stramenopiles</taxon>
        <taxon>Ochrophyta</taxon>
        <taxon>Bacillariophyta</taxon>
        <taxon>Coscinodiscophyceae</taxon>
        <taxon>Thalassiosirophycidae</taxon>
        <taxon>Stephanodiscales</taxon>
        <taxon>Stephanodiscaceae</taxon>
        <taxon>Cyclotella</taxon>
    </lineage>
</organism>
<evidence type="ECO:0000313" key="3">
    <source>
        <dbReference type="Proteomes" id="UP001530400"/>
    </source>
</evidence>
<proteinExistence type="predicted"/>
<protein>
    <submittedName>
        <fullName evidence="2">Uncharacterized protein</fullName>
    </submittedName>
</protein>
<dbReference type="AlphaFoldDB" id="A0ABD3NG52"/>
<sequence length="546" mass="62184">MDEVYAWVEDKRAQNQQQFRRLLEQGRTKWTPTSIFNRCCVKWLMDGPKQVDHYSGFDDDFFDEYHVRSGCQGQSHCKRDHPSIALGYDAESKSTIATLSHKLDPFVTYFDGLVAEGKATRLPHSVYRVDGFLRPNITSLRSHHGFGNHLISVLNGSLEASDADQAEELKLKESEKKKPRISPPASSLNDQKPAAVSDVQKNKAITDRGEFSDDEEWTAEDIEQMDRFVSYHQSFEEVMSIVKDERLQYDLQNDFMSLYSMRCVNKSFKKMATLIASEKLKTLNLSVTPLVNGKEQYGECKIDGYDSESWDALWQMWGEPTDVCEYTKRARVELSYHEDGENGADHYPIDDATSTFSWNSGSLSLDAEQEDEENRSSSADYAYRGQLLLVYWHPSQADPIKGKERVSMYGEGKPSLGILVASFYLHTNSENTGLVSRSQNGITIDYEVLECNTSKTEEAQVAKEEDGSDEEDVEHFIEYSGKIRIAKISVDFGLFVRKHAAEIKKRLAFEHSRILNERPLTHTEKEYKSHVAAAAAAMSRKKEARN</sequence>
<reference evidence="2 3" key="1">
    <citation type="submission" date="2024-10" db="EMBL/GenBank/DDBJ databases">
        <title>Updated reference genomes for cyclostephanoid diatoms.</title>
        <authorList>
            <person name="Roberts W.R."/>
            <person name="Alverson A.J."/>
        </authorList>
    </citation>
    <scope>NUCLEOTIDE SEQUENCE [LARGE SCALE GENOMIC DNA]</scope>
    <source>
        <strain evidence="2 3">AJA010-31</strain>
    </source>
</reference>
<evidence type="ECO:0000256" key="1">
    <source>
        <dbReference type="SAM" id="MobiDB-lite"/>
    </source>
</evidence>
<dbReference type="EMBL" id="JALLPJ020001175">
    <property type="protein sequence ID" value="KAL3774868.1"/>
    <property type="molecule type" value="Genomic_DNA"/>
</dbReference>
<name>A0ABD3NG52_9STRA</name>
<gene>
    <name evidence="2" type="ORF">ACHAWO_001183</name>
</gene>
<keyword evidence="3" id="KW-1185">Reference proteome</keyword>